<gene>
    <name evidence="2" type="ORF">CI238_02680</name>
</gene>
<reference evidence="2 3" key="1">
    <citation type="submission" date="2015-06" db="EMBL/GenBank/DDBJ databases">
        <title>Survival trade-offs in plant roots during colonization by closely related pathogenic and mutualistic fungi.</title>
        <authorList>
            <person name="Hacquard S."/>
            <person name="Kracher B."/>
            <person name="Hiruma K."/>
            <person name="Weinman A."/>
            <person name="Muench P."/>
            <person name="Garrido Oter R."/>
            <person name="Ver Loren van Themaat E."/>
            <person name="Dallerey J.-F."/>
            <person name="Damm U."/>
            <person name="Henrissat B."/>
            <person name="Lespinet O."/>
            <person name="Thon M."/>
            <person name="Kemen E."/>
            <person name="McHardy A.C."/>
            <person name="Schulze-Lefert P."/>
            <person name="O'Connell R.J."/>
        </authorList>
    </citation>
    <scope>NUCLEOTIDE SEQUENCE [LARGE SCALE GENOMIC DNA]</scope>
    <source>
        <strain evidence="2 3">MAFF 238704</strain>
    </source>
</reference>
<dbReference type="SUPFAM" id="SSF75011">
    <property type="entry name" value="3-carboxy-cis,cis-mucoante lactonizing enzyme"/>
    <property type="match status" value="1"/>
</dbReference>
<feature type="signal peptide" evidence="1">
    <location>
        <begin position="1"/>
        <end position="20"/>
    </location>
</feature>
<feature type="chain" id="PRO_5007829488" evidence="1">
    <location>
        <begin position="21"/>
        <end position="389"/>
    </location>
</feature>
<evidence type="ECO:0000256" key="1">
    <source>
        <dbReference type="SAM" id="SignalP"/>
    </source>
</evidence>
<sequence>MPPVLTLLFLLVTSPVAVLARPARCNRTNGVGKGKYTITNDKVNAVVAVPISSNGMLSGRISISTGGAGSNFFDSTTNGPAAPDALASQSALTIAGTKLFVVNAGSNTMTMFAIDQSNPTKLTMSLGNFPIQSLRRKKNSLVCVGSSGTKSGISCINFSKNGVGAMDMLRSVDLNRITPPSGPTNTIPQAFFSNDESTLLATLNGVPDLKKTEFPVAYQVESGWKSTSVSQRGVRSSPNGTAVLFGSFTIPNTNDIFTTNASFGGAILPLDGQTTVSSLKGMAAVGGQKATSTNTAFVTDVRTNKLVEISLTDASIKSTLDLSANGDPGLTDLKAAGKFVYALSPGNGTRQPAITVVDTVGKSISNLKSLGLERMLKGWFYHSKATWLV</sequence>
<dbReference type="STRING" id="1573173.A0A161Y3Z2"/>
<keyword evidence="1" id="KW-0732">Signal</keyword>
<organism evidence="2 3">
    <name type="scientific">Colletotrichum incanum</name>
    <name type="common">Soybean anthracnose fungus</name>
    <dbReference type="NCBI Taxonomy" id="1573173"/>
    <lineage>
        <taxon>Eukaryota</taxon>
        <taxon>Fungi</taxon>
        <taxon>Dikarya</taxon>
        <taxon>Ascomycota</taxon>
        <taxon>Pezizomycotina</taxon>
        <taxon>Sordariomycetes</taxon>
        <taxon>Hypocreomycetidae</taxon>
        <taxon>Glomerellales</taxon>
        <taxon>Glomerellaceae</taxon>
        <taxon>Colletotrichum</taxon>
        <taxon>Colletotrichum spaethianum species complex</taxon>
    </lineage>
</organism>
<comment type="caution">
    <text evidence="2">The sequence shown here is derived from an EMBL/GenBank/DDBJ whole genome shotgun (WGS) entry which is preliminary data.</text>
</comment>
<keyword evidence="3" id="KW-1185">Reference proteome</keyword>
<protein>
    <submittedName>
        <fullName evidence="2">3-carboxymuconate cyclase</fullName>
    </submittedName>
</protein>
<name>A0A161Y3Z2_COLIC</name>
<accession>A0A161Y3Z2</accession>
<evidence type="ECO:0000313" key="3">
    <source>
        <dbReference type="Proteomes" id="UP000076584"/>
    </source>
</evidence>
<proteinExistence type="predicted"/>
<dbReference type="Proteomes" id="UP000076584">
    <property type="component" value="Unassembled WGS sequence"/>
</dbReference>
<dbReference type="AlphaFoldDB" id="A0A161Y3Z2"/>
<evidence type="ECO:0000313" key="2">
    <source>
        <dbReference type="EMBL" id="KZL84172.1"/>
    </source>
</evidence>
<dbReference type="EMBL" id="LFIW01000949">
    <property type="protein sequence ID" value="KZL84172.1"/>
    <property type="molecule type" value="Genomic_DNA"/>
</dbReference>